<dbReference type="OrthoDB" id="2161974at2759"/>
<sequence length="86" mass="9779">MEAAAETNSDLVNLLNEKNITLAETRTEAAQSAEAVNKIIDENLQLKAENERLQAEVRELRIKLWDATEEERMMNAGRLRDVVKVL</sequence>
<dbReference type="AlphaFoldDB" id="A0A9N8KG01"/>
<dbReference type="Proteomes" id="UP000745764">
    <property type="component" value="Unassembled WGS sequence"/>
</dbReference>
<feature type="coiled-coil region" evidence="1">
    <location>
        <begin position="36"/>
        <end position="70"/>
    </location>
</feature>
<keyword evidence="1" id="KW-0175">Coiled coil</keyword>
<name>A0A9N8KG01_9PEZI</name>
<keyword evidence="3" id="KW-1185">Reference proteome</keyword>
<organism evidence="2 3">
    <name type="scientific">Aureobasidium uvarum</name>
    <dbReference type="NCBI Taxonomy" id="2773716"/>
    <lineage>
        <taxon>Eukaryota</taxon>
        <taxon>Fungi</taxon>
        <taxon>Dikarya</taxon>
        <taxon>Ascomycota</taxon>
        <taxon>Pezizomycotina</taxon>
        <taxon>Dothideomycetes</taxon>
        <taxon>Dothideomycetidae</taxon>
        <taxon>Dothideales</taxon>
        <taxon>Saccotheciaceae</taxon>
        <taxon>Aureobasidium</taxon>
    </lineage>
</organism>
<protein>
    <submittedName>
        <fullName evidence="2">Uncharacterized protein</fullName>
    </submittedName>
</protein>
<comment type="caution">
    <text evidence="2">The sequence shown here is derived from an EMBL/GenBank/DDBJ whole genome shotgun (WGS) entry which is preliminary data.</text>
</comment>
<proteinExistence type="predicted"/>
<gene>
    <name evidence="2" type="ORF">AWRI4620_LOCUS1596</name>
</gene>
<dbReference type="EMBL" id="CAINUL010000002">
    <property type="protein sequence ID" value="CAD0107341.1"/>
    <property type="molecule type" value="Genomic_DNA"/>
</dbReference>
<evidence type="ECO:0000256" key="1">
    <source>
        <dbReference type="SAM" id="Coils"/>
    </source>
</evidence>
<evidence type="ECO:0000313" key="2">
    <source>
        <dbReference type="EMBL" id="CAD0107341.1"/>
    </source>
</evidence>
<evidence type="ECO:0000313" key="3">
    <source>
        <dbReference type="Proteomes" id="UP000745764"/>
    </source>
</evidence>
<accession>A0A9N8KG01</accession>
<reference evidence="2" key="1">
    <citation type="submission" date="2020-06" db="EMBL/GenBank/DDBJ databases">
        <authorList>
            <person name="Onetto C."/>
        </authorList>
    </citation>
    <scope>NUCLEOTIDE SEQUENCE</scope>
</reference>